<evidence type="ECO:0000313" key="2">
    <source>
        <dbReference type="Proteomes" id="UP000261052"/>
    </source>
</evidence>
<name>A0A3E4M487_9FIRM</name>
<dbReference type="AlphaFoldDB" id="A0A3E4M487"/>
<accession>A0A3E4M487</accession>
<reference evidence="1 2" key="1">
    <citation type="submission" date="2018-08" db="EMBL/GenBank/DDBJ databases">
        <title>A genome reference for cultivated species of the human gut microbiota.</title>
        <authorList>
            <person name="Zou Y."/>
            <person name="Xue W."/>
            <person name="Luo G."/>
        </authorList>
    </citation>
    <scope>NUCLEOTIDE SEQUENCE [LARGE SCALE GENOMIC DNA]</scope>
    <source>
        <strain evidence="1 2">TF11-15AC</strain>
    </source>
</reference>
<proteinExistence type="predicted"/>
<dbReference type="EMBL" id="QSQP01000004">
    <property type="protein sequence ID" value="RGK44132.1"/>
    <property type="molecule type" value="Genomic_DNA"/>
</dbReference>
<evidence type="ECO:0008006" key="3">
    <source>
        <dbReference type="Google" id="ProtNLM"/>
    </source>
</evidence>
<organism evidence="1 2">
    <name type="scientific">Agathobacter rectalis</name>
    <dbReference type="NCBI Taxonomy" id="39491"/>
    <lineage>
        <taxon>Bacteria</taxon>
        <taxon>Bacillati</taxon>
        <taxon>Bacillota</taxon>
        <taxon>Clostridia</taxon>
        <taxon>Lachnospirales</taxon>
        <taxon>Lachnospiraceae</taxon>
        <taxon>Agathobacter</taxon>
    </lineage>
</organism>
<sequence length="90" mass="10352">MPPLPTLKILYHAFSGMARDRRYRSLAKTGRPLKEKTVLSHNVKVRLDDETHDRLLIYCGKNHEKAAVIREALKAFLDTAGVLHWEDKAE</sequence>
<comment type="caution">
    <text evidence="1">The sequence shown here is derived from an EMBL/GenBank/DDBJ whole genome shotgun (WGS) entry which is preliminary data.</text>
</comment>
<dbReference type="Proteomes" id="UP000261052">
    <property type="component" value="Unassembled WGS sequence"/>
</dbReference>
<evidence type="ECO:0000313" key="1">
    <source>
        <dbReference type="EMBL" id="RGK44132.1"/>
    </source>
</evidence>
<protein>
    <recommendedName>
        <fullName evidence="3">CopG family transcriptional regulator</fullName>
    </recommendedName>
</protein>
<gene>
    <name evidence="1" type="ORF">DXD13_04100</name>
</gene>